<feature type="region of interest" description="Disordered" evidence="5">
    <location>
        <begin position="287"/>
        <end position="381"/>
    </location>
</feature>
<dbReference type="InterPro" id="IPR001841">
    <property type="entry name" value="Znf_RING"/>
</dbReference>
<evidence type="ECO:0000256" key="2">
    <source>
        <dbReference type="ARBA" id="ARBA00023043"/>
    </source>
</evidence>
<evidence type="ECO:0000313" key="8">
    <source>
        <dbReference type="Proteomes" id="UP000239899"/>
    </source>
</evidence>
<evidence type="ECO:0000313" key="7">
    <source>
        <dbReference type="EMBL" id="PRW58075.1"/>
    </source>
</evidence>
<evidence type="ECO:0000256" key="1">
    <source>
        <dbReference type="ARBA" id="ARBA00022737"/>
    </source>
</evidence>
<dbReference type="OrthoDB" id="566830at2759"/>
<dbReference type="InterPro" id="IPR036770">
    <property type="entry name" value="Ankyrin_rpt-contain_sf"/>
</dbReference>
<evidence type="ECO:0000256" key="4">
    <source>
        <dbReference type="PROSITE-ProRule" id="PRU00175"/>
    </source>
</evidence>
<feature type="domain" description="RING-type" evidence="6">
    <location>
        <begin position="391"/>
        <end position="428"/>
    </location>
</feature>
<organism evidence="7 8">
    <name type="scientific">Chlorella sorokiniana</name>
    <name type="common">Freshwater green alga</name>
    <dbReference type="NCBI Taxonomy" id="3076"/>
    <lineage>
        <taxon>Eukaryota</taxon>
        <taxon>Viridiplantae</taxon>
        <taxon>Chlorophyta</taxon>
        <taxon>core chlorophytes</taxon>
        <taxon>Trebouxiophyceae</taxon>
        <taxon>Chlorellales</taxon>
        <taxon>Chlorellaceae</taxon>
        <taxon>Chlorella clade</taxon>
        <taxon>Chlorella</taxon>
    </lineage>
</organism>
<dbReference type="Gene3D" id="1.25.40.20">
    <property type="entry name" value="Ankyrin repeat-containing domain"/>
    <property type="match status" value="3"/>
</dbReference>
<dbReference type="SUPFAM" id="SSF48403">
    <property type="entry name" value="Ankyrin repeat"/>
    <property type="match status" value="1"/>
</dbReference>
<protein>
    <recommendedName>
        <fullName evidence="6">RING-type domain-containing protein</fullName>
    </recommendedName>
</protein>
<name>A0A2P6TVI2_CHLSO</name>
<feature type="repeat" description="ANK" evidence="3">
    <location>
        <begin position="98"/>
        <end position="130"/>
    </location>
</feature>
<feature type="repeat" description="ANK" evidence="3">
    <location>
        <begin position="164"/>
        <end position="196"/>
    </location>
</feature>
<dbReference type="GO" id="GO:0008270">
    <property type="term" value="F:zinc ion binding"/>
    <property type="evidence" value="ECO:0007669"/>
    <property type="project" value="UniProtKB-KW"/>
</dbReference>
<dbReference type="InterPro" id="IPR002110">
    <property type="entry name" value="Ankyrin_rpt"/>
</dbReference>
<accession>A0A2P6TVI2</accession>
<feature type="repeat" description="ANK" evidence="3">
    <location>
        <begin position="65"/>
        <end position="97"/>
    </location>
</feature>
<gene>
    <name evidence="7" type="ORF">C2E21_3565</name>
</gene>
<dbReference type="PANTHER" id="PTHR24173:SF74">
    <property type="entry name" value="ANKYRIN REPEAT DOMAIN-CONTAINING PROTEIN 16"/>
    <property type="match status" value="1"/>
</dbReference>
<keyword evidence="4" id="KW-0862">Zinc</keyword>
<dbReference type="PROSITE" id="PS50297">
    <property type="entry name" value="ANK_REP_REGION"/>
    <property type="match status" value="5"/>
</dbReference>
<dbReference type="PROSITE" id="PS50089">
    <property type="entry name" value="ZF_RING_2"/>
    <property type="match status" value="1"/>
</dbReference>
<dbReference type="Pfam" id="PF13920">
    <property type="entry name" value="zf-C3HC4_3"/>
    <property type="match status" value="1"/>
</dbReference>
<evidence type="ECO:0000256" key="5">
    <source>
        <dbReference type="SAM" id="MobiDB-lite"/>
    </source>
</evidence>
<dbReference type="PROSITE" id="PS50088">
    <property type="entry name" value="ANK_REPEAT"/>
    <property type="match status" value="6"/>
</dbReference>
<reference evidence="7 8" key="1">
    <citation type="journal article" date="2018" name="Plant J.">
        <title>Genome sequences of Chlorella sorokiniana UTEX 1602 and Micractinium conductrix SAG 241.80: implications to maltose excretion by a green alga.</title>
        <authorList>
            <person name="Arriola M.B."/>
            <person name="Velmurugan N."/>
            <person name="Zhang Y."/>
            <person name="Plunkett M.H."/>
            <person name="Hondzo H."/>
            <person name="Barney B.M."/>
        </authorList>
    </citation>
    <scope>NUCLEOTIDE SEQUENCE [LARGE SCALE GENOMIC DNA]</scope>
    <source>
        <strain evidence="8">UTEX 1602</strain>
    </source>
</reference>
<sequence>MGQCVSAAYGPDYEAAERAAKARAQGLTPMHAAAAAGDAQAVLRLGEEEEKLGWPGRSLKATNIHGSTPLHLAAFNGHVATARALIALGSSVAAVNKQGLTPLHLAAAQQHALMVHALLLAGAQHNVKDTQGWTPLHCSAAFGSTQCIDLLTEAGAAVDEPAFDGRTPLALAAMNGEEKAVRVLLALGASGATPDNEGATPLHLACKPWKGQEGCIAALLDAEGVELAATDRMGQVALHYAARFGNSPAIRALLGAGADATYIDLQGHTPLDVALEAGHQGAVEVLLPPEDKTPTPPHSSIGAGPRTPQASHAVTPSGISLDNLSTTPSAPPLLDLAGPSSSIMAGPSSSSLAGPSSSSMAGPSSSSMAGPSSSSMAGTSNGSGNSSSDLCVVCLDNPRQTVLVPCGHRALCTSCAYAQRSRHCPICRSNILSCVRVFDA</sequence>
<dbReference type="AlphaFoldDB" id="A0A2P6TVI2"/>
<proteinExistence type="predicted"/>
<evidence type="ECO:0000256" key="3">
    <source>
        <dbReference type="PROSITE-ProRule" id="PRU00023"/>
    </source>
</evidence>
<dbReference type="PANTHER" id="PTHR24173">
    <property type="entry name" value="ANKYRIN REPEAT CONTAINING"/>
    <property type="match status" value="1"/>
</dbReference>
<dbReference type="EMBL" id="LHPG02000006">
    <property type="protein sequence ID" value="PRW58075.1"/>
    <property type="molecule type" value="Genomic_DNA"/>
</dbReference>
<dbReference type="SMART" id="SM00184">
    <property type="entry name" value="RING"/>
    <property type="match status" value="1"/>
</dbReference>
<dbReference type="SMART" id="SM00248">
    <property type="entry name" value="ANK"/>
    <property type="match status" value="8"/>
</dbReference>
<keyword evidence="8" id="KW-1185">Reference proteome</keyword>
<dbReference type="SUPFAM" id="SSF57850">
    <property type="entry name" value="RING/U-box"/>
    <property type="match status" value="1"/>
</dbReference>
<dbReference type="PRINTS" id="PR01415">
    <property type="entry name" value="ANKYRIN"/>
</dbReference>
<dbReference type="Pfam" id="PF12796">
    <property type="entry name" value="Ank_2"/>
    <property type="match status" value="3"/>
</dbReference>
<dbReference type="STRING" id="3076.A0A2P6TVI2"/>
<dbReference type="InterPro" id="IPR013083">
    <property type="entry name" value="Znf_RING/FYVE/PHD"/>
</dbReference>
<feature type="repeat" description="ANK" evidence="3">
    <location>
        <begin position="197"/>
        <end position="232"/>
    </location>
</feature>
<keyword evidence="2 3" id="KW-0040">ANK repeat</keyword>
<feature type="compositionally biased region" description="Polar residues" evidence="5">
    <location>
        <begin position="308"/>
        <end position="328"/>
    </location>
</feature>
<keyword evidence="1" id="KW-0677">Repeat</keyword>
<keyword evidence="4" id="KW-0863">Zinc-finger</keyword>
<feature type="compositionally biased region" description="Low complexity" evidence="5">
    <location>
        <begin position="337"/>
        <end position="381"/>
    </location>
</feature>
<feature type="repeat" description="ANK" evidence="3">
    <location>
        <begin position="131"/>
        <end position="159"/>
    </location>
</feature>
<dbReference type="Gene3D" id="3.30.40.10">
    <property type="entry name" value="Zinc/RING finger domain, C3HC4 (zinc finger)"/>
    <property type="match status" value="1"/>
</dbReference>
<dbReference type="Proteomes" id="UP000239899">
    <property type="component" value="Unassembled WGS sequence"/>
</dbReference>
<keyword evidence="4" id="KW-0479">Metal-binding</keyword>
<evidence type="ECO:0000259" key="6">
    <source>
        <dbReference type="PROSITE" id="PS50089"/>
    </source>
</evidence>
<comment type="caution">
    <text evidence="7">The sequence shown here is derived from an EMBL/GenBank/DDBJ whole genome shotgun (WGS) entry which is preliminary data.</text>
</comment>
<feature type="repeat" description="ANK" evidence="3">
    <location>
        <begin position="233"/>
        <end position="265"/>
    </location>
</feature>